<dbReference type="SUPFAM" id="SSF52833">
    <property type="entry name" value="Thioredoxin-like"/>
    <property type="match status" value="1"/>
</dbReference>
<keyword evidence="5" id="KW-1015">Disulfide bond</keyword>
<evidence type="ECO:0000256" key="5">
    <source>
        <dbReference type="ARBA" id="ARBA00023157"/>
    </source>
</evidence>
<dbReference type="Gene3D" id="3.40.30.10">
    <property type="entry name" value="Glutaredoxin"/>
    <property type="match status" value="1"/>
</dbReference>
<evidence type="ECO:0000256" key="1">
    <source>
        <dbReference type="ARBA" id="ARBA00009796"/>
    </source>
</evidence>
<evidence type="ECO:0000256" key="4">
    <source>
        <dbReference type="ARBA" id="ARBA00023002"/>
    </source>
</evidence>
<reference evidence="9 10" key="1">
    <citation type="submission" date="2021-06" db="EMBL/GenBank/DDBJ databases">
        <title>Bacillus sp. RD4P76, an endophyte from a halophyte.</title>
        <authorList>
            <person name="Sun J.-Q."/>
        </authorList>
    </citation>
    <scope>NUCLEOTIDE SEQUENCE [LARGE SCALE GENOMIC DNA]</scope>
    <source>
        <strain evidence="9 10">JCM 17098</strain>
    </source>
</reference>
<evidence type="ECO:0000259" key="7">
    <source>
        <dbReference type="Pfam" id="PF00578"/>
    </source>
</evidence>
<dbReference type="PANTHER" id="PTHR10681:SF121">
    <property type="entry name" value="ALKYL HYDROPEROXIDE REDUCTASE C"/>
    <property type="match status" value="1"/>
</dbReference>
<evidence type="ECO:0000259" key="8">
    <source>
        <dbReference type="Pfam" id="PF10417"/>
    </source>
</evidence>
<dbReference type="InterPro" id="IPR036249">
    <property type="entry name" value="Thioredoxin-like_sf"/>
</dbReference>
<dbReference type="Proteomes" id="UP000790580">
    <property type="component" value="Unassembled WGS sequence"/>
</dbReference>
<comment type="similarity">
    <text evidence="1">Belongs to the peroxiredoxin family. AhpC/Prx1 subfamily.</text>
</comment>
<keyword evidence="6" id="KW-0676">Redox-active center</keyword>
<dbReference type="InterPro" id="IPR019479">
    <property type="entry name" value="Peroxiredoxin_C"/>
</dbReference>
<feature type="domain" description="Alkyl hydroperoxide reductase subunit C/ Thiol specific antioxidant" evidence="7">
    <location>
        <begin position="2"/>
        <end position="69"/>
    </location>
</feature>
<sequence>MNTEVLGISTDSVYSHKVFTETSAAASRVTYPLVSDRNHWISRAYRVLDEGSGAAYRATLIINPTGIIESKMIYPKEIGRNAQELLRMVKGIQYNESTGKGVPANWVPGLNGIEPNPSDIGKY</sequence>
<name>A0ABS6JTX1_9BACI</name>
<dbReference type="PANTHER" id="PTHR10681">
    <property type="entry name" value="THIOREDOXIN PEROXIDASE"/>
    <property type="match status" value="1"/>
</dbReference>
<evidence type="ECO:0000256" key="6">
    <source>
        <dbReference type="ARBA" id="ARBA00023284"/>
    </source>
</evidence>
<evidence type="ECO:0000256" key="3">
    <source>
        <dbReference type="ARBA" id="ARBA00022862"/>
    </source>
</evidence>
<comment type="caution">
    <text evidence="9">The sequence shown here is derived from an EMBL/GenBank/DDBJ whole genome shotgun (WGS) entry which is preliminary data.</text>
</comment>
<protein>
    <submittedName>
        <fullName evidence="9">Redoxin domain-containing protein</fullName>
    </submittedName>
</protein>
<evidence type="ECO:0000313" key="10">
    <source>
        <dbReference type="Proteomes" id="UP000790580"/>
    </source>
</evidence>
<dbReference type="Pfam" id="PF00578">
    <property type="entry name" value="AhpC-TSA"/>
    <property type="match status" value="1"/>
</dbReference>
<dbReference type="InterPro" id="IPR050217">
    <property type="entry name" value="Peroxiredoxin"/>
</dbReference>
<gene>
    <name evidence="9" type="ORF">KS407_11370</name>
</gene>
<feature type="domain" description="Peroxiredoxin C-terminal" evidence="8">
    <location>
        <begin position="91"/>
        <end position="118"/>
    </location>
</feature>
<keyword evidence="3" id="KW-0049">Antioxidant</keyword>
<proteinExistence type="inferred from homology"/>
<organism evidence="9 10">
    <name type="scientific">Evansella alkalicola</name>
    <dbReference type="NCBI Taxonomy" id="745819"/>
    <lineage>
        <taxon>Bacteria</taxon>
        <taxon>Bacillati</taxon>
        <taxon>Bacillota</taxon>
        <taxon>Bacilli</taxon>
        <taxon>Bacillales</taxon>
        <taxon>Bacillaceae</taxon>
        <taxon>Evansella</taxon>
    </lineage>
</organism>
<keyword evidence="2" id="KW-0575">Peroxidase</keyword>
<evidence type="ECO:0000256" key="2">
    <source>
        <dbReference type="ARBA" id="ARBA00022559"/>
    </source>
</evidence>
<keyword evidence="10" id="KW-1185">Reference proteome</keyword>
<dbReference type="Pfam" id="PF10417">
    <property type="entry name" value="1-cysPrx_C"/>
    <property type="match status" value="1"/>
</dbReference>
<dbReference type="EMBL" id="JAHQCR010000047">
    <property type="protein sequence ID" value="MBU9722034.1"/>
    <property type="molecule type" value="Genomic_DNA"/>
</dbReference>
<dbReference type="InterPro" id="IPR000866">
    <property type="entry name" value="AhpC/TSA"/>
</dbReference>
<evidence type="ECO:0000313" key="9">
    <source>
        <dbReference type="EMBL" id="MBU9722034.1"/>
    </source>
</evidence>
<accession>A0ABS6JTX1</accession>
<keyword evidence="4" id="KW-0560">Oxidoreductase</keyword>